<sequence>MINNKDKLWTVKEVAEYLQLDEHTVYRMARKG</sequence>
<keyword evidence="2" id="KW-0238">DNA-binding</keyword>
<feature type="domain" description="Helix-turn-helix" evidence="1">
    <location>
        <begin position="10"/>
        <end position="32"/>
    </location>
</feature>
<evidence type="ECO:0000313" key="3">
    <source>
        <dbReference type="Proteomes" id="UP000267654"/>
    </source>
</evidence>
<dbReference type="EMBL" id="QMQB01000147">
    <property type="protein sequence ID" value="RLE12580.1"/>
    <property type="molecule type" value="Genomic_DNA"/>
</dbReference>
<protein>
    <submittedName>
        <fullName evidence="2">DNA-binding protein</fullName>
    </submittedName>
</protein>
<dbReference type="InterPro" id="IPR041657">
    <property type="entry name" value="HTH_17"/>
</dbReference>
<reference evidence="2 3" key="1">
    <citation type="submission" date="2018-06" db="EMBL/GenBank/DDBJ databases">
        <title>Extensive metabolic versatility and redundancy in microbially diverse, dynamic hydrothermal sediments.</title>
        <authorList>
            <person name="Dombrowski N."/>
            <person name="Teske A."/>
            <person name="Baker B.J."/>
        </authorList>
    </citation>
    <scope>NUCLEOTIDE SEQUENCE [LARGE SCALE GENOMIC DNA]</scope>
    <source>
        <strain evidence="2">B19_G9</strain>
    </source>
</reference>
<comment type="caution">
    <text evidence="2">The sequence shown here is derived from an EMBL/GenBank/DDBJ whole genome shotgun (WGS) entry which is preliminary data.</text>
</comment>
<accession>A0A662DA23</accession>
<dbReference type="GO" id="GO:0003677">
    <property type="term" value="F:DNA binding"/>
    <property type="evidence" value="ECO:0007669"/>
    <property type="project" value="UniProtKB-KW"/>
</dbReference>
<dbReference type="AlphaFoldDB" id="A0A662DA23"/>
<proteinExistence type="predicted"/>
<evidence type="ECO:0000313" key="2">
    <source>
        <dbReference type="EMBL" id="RLE12580.1"/>
    </source>
</evidence>
<dbReference type="Proteomes" id="UP000267654">
    <property type="component" value="Unassembled WGS sequence"/>
</dbReference>
<organism evidence="2 3">
    <name type="scientific">Aerophobetes bacterium</name>
    <dbReference type="NCBI Taxonomy" id="2030807"/>
    <lineage>
        <taxon>Bacteria</taxon>
        <taxon>Candidatus Aerophobota</taxon>
    </lineage>
</organism>
<name>A0A662DA23_UNCAE</name>
<feature type="non-terminal residue" evidence="2">
    <location>
        <position position="32"/>
    </location>
</feature>
<gene>
    <name evidence="2" type="ORF">DRI96_04340</name>
</gene>
<evidence type="ECO:0000259" key="1">
    <source>
        <dbReference type="Pfam" id="PF12728"/>
    </source>
</evidence>
<dbReference type="Pfam" id="PF12728">
    <property type="entry name" value="HTH_17"/>
    <property type="match status" value="1"/>
</dbReference>